<dbReference type="EMBL" id="AMYD01003534">
    <property type="protein sequence ID" value="EQB46101.1"/>
    <property type="molecule type" value="Genomic_DNA"/>
</dbReference>
<proteinExistence type="predicted"/>
<evidence type="ECO:0000313" key="2">
    <source>
        <dbReference type="Proteomes" id="UP000015530"/>
    </source>
</evidence>
<comment type="caution">
    <text evidence="1">The sequence shown here is derived from an EMBL/GenBank/DDBJ whole genome shotgun (WGS) entry which is preliminary data.</text>
</comment>
<reference evidence="2" key="1">
    <citation type="journal article" date="2013" name="Mol. Plant Microbe Interact.">
        <title>Global aspects of pacC regulation of pathogenicity genes in Colletotrichum gloeosporioides as revealed by transcriptome analysis.</title>
        <authorList>
            <person name="Alkan N."/>
            <person name="Meng X."/>
            <person name="Friedlander G."/>
            <person name="Reuveni E."/>
            <person name="Sukno S."/>
            <person name="Sherman A."/>
            <person name="Thon M."/>
            <person name="Fluhr R."/>
            <person name="Prusky D."/>
        </authorList>
    </citation>
    <scope>NUCLEOTIDE SEQUENCE [LARGE SCALE GENOMIC DNA]</scope>
    <source>
        <strain evidence="2">Cg-14</strain>
    </source>
</reference>
<organism evidence="1 2">
    <name type="scientific">Colletotrichum gloeosporioides (strain Cg-14)</name>
    <name type="common">Anthracnose fungus</name>
    <name type="synonym">Glomerella cingulata</name>
    <dbReference type="NCBI Taxonomy" id="1237896"/>
    <lineage>
        <taxon>Eukaryota</taxon>
        <taxon>Fungi</taxon>
        <taxon>Dikarya</taxon>
        <taxon>Ascomycota</taxon>
        <taxon>Pezizomycotina</taxon>
        <taxon>Sordariomycetes</taxon>
        <taxon>Hypocreomycetidae</taxon>
        <taxon>Glomerellales</taxon>
        <taxon>Glomerellaceae</taxon>
        <taxon>Colletotrichum</taxon>
        <taxon>Colletotrichum gloeosporioides species complex</taxon>
    </lineage>
</organism>
<gene>
    <name evidence="1" type="ORF">CGLO_14900</name>
</gene>
<name>T0L377_COLGC</name>
<dbReference type="AlphaFoldDB" id="T0L377"/>
<dbReference type="HOGENOM" id="CLU_3207590_0_0_1"/>
<accession>T0L377</accession>
<evidence type="ECO:0000313" key="1">
    <source>
        <dbReference type="EMBL" id="EQB46101.1"/>
    </source>
</evidence>
<dbReference type="Proteomes" id="UP000015530">
    <property type="component" value="Unassembled WGS sequence"/>
</dbReference>
<protein>
    <submittedName>
        <fullName evidence="1">Uncharacterized protein</fullName>
    </submittedName>
</protein>
<sequence length="45" mass="5547">MKFDWLYNYRLRYLLRLYAPLLDFNYYNKPQLSSSSCLYLLSSTI</sequence>